<evidence type="ECO:0000256" key="1">
    <source>
        <dbReference type="SAM" id="SignalP"/>
    </source>
</evidence>
<dbReference type="OrthoDB" id="9182871at2"/>
<dbReference type="InterPro" id="IPR032710">
    <property type="entry name" value="NTF2-like_dom_sf"/>
</dbReference>
<dbReference type="RefSeq" id="WP_144248520.1">
    <property type="nucleotide sequence ID" value="NZ_VLPK01000002.1"/>
</dbReference>
<feature type="chain" id="PRO_5021752757" evidence="1">
    <location>
        <begin position="23"/>
        <end position="176"/>
    </location>
</feature>
<dbReference type="AlphaFoldDB" id="A0A556MKS6"/>
<evidence type="ECO:0000313" key="3">
    <source>
        <dbReference type="Proteomes" id="UP000318733"/>
    </source>
</evidence>
<dbReference type="EMBL" id="VLPK01000002">
    <property type="protein sequence ID" value="TSJ40482.1"/>
    <property type="molecule type" value="Genomic_DNA"/>
</dbReference>
<proteinExistence type="predicted"/>
<name>A0A556MKS6_9SPHI</name>
<dbReference type="SUPFAM" id="SSF54427">
    <property type="entry name" value="NTF2-like"/>
    <property type="match status" value="1"/>
</dbReference>
<comment type="caution">
    <text evidence="2">The sequence shown here is derived from an EMBL/GenBank/DDBJ whole genome shotgun (WGS) entry which is preliminary data.</text>
</comment>
<dbReference type="InterPro" id="IPR009959">
    <property type="entry name" value="Cyclase_SnoaL-like"/>
</dbReference>
<reference evidence="2 3" key="1">
    <citation type="submission" date="2019-07" db="EMBL/GenBank/DDBJ databases">
        <authorList>
            <person name="Huq M.A."/>
        </authorList>
    </citation>
    <scope>NUCLEOTIDE SEQUENCE [LARGE SCALE GENOMIC DNA]</scope>
    <source>
        <strain evidence="2 3">MAH-19</strain>
    </source>
</reference>
<gene>
    <name evidence="2" type="ORF">FO440_12050</name>
</gene>
<sequence>MKKIITCAAIAALFLVACKNQSATTAPTGDSTATRMEHNKQAALNFDLAFTKGDVDGSFKDCATDFVDYGNGAMKPMKNIDSMKMDGKQFLAAFPDFKADDMHAVASGDTVVVTGVWSGTFKKDYRKMKATGKSFKMPDADIFVFNKDGKIASHANVQSYIYALYQLDVPMPPKKK</sequence>
<dbReference type="GO" id="GO:0030638">
    <property type="term" value="P:polyketide metabolic process"/>
    <property type="evidence" value="ECO:0007669"/>
    <property type="project" value="InterPro"/>
</dbReference>
<protein>
    <submittedName>
        <fullName evidence="2">Ester cyclase</fullName>
    </submittedName>
</protein>
<dbReference type="Pfam" id="PF07366">
    <property type="entry name" value="SnoaL"/>
    <property type="match status" value="1"/>
</dbReference>
<keyword evidence="3" id="KW-1185">Reference proteome</keyword>
<dbReference type="Proteomes" id="UP000318733">
    <property type="component" value="Unassembled WGS sequence"/>
</dbReference>
<dbReference type="Gene3D" id="3.10.450.50">
    <property type="match status" value="1"/>
</dbReference>
<accession>A0A556MKS6</accession>
<evidence type="ECO:0000313" key="2">
    <source>
        <dbReference type="EMBL" id="TSJ40482.1"/>
    </source>
</evidence>
<dbReference type="PROSITE" id="PS51257">
    <property type="entry name" value="PROKAR_LIPOPROTEIN"/>
    <property type="match status" value="1"/>
</dbReference>
<keyword evidence="1" id="KW-0732">Signal</keyword>
<feature type="signal peptide" evidence="1">
    <location>
        <begin position="1"/>
        <end position="22"/>
    </location>
</feature>
<organism evidence="2 3">
    <name type="scientific">Mucilaginibacter corticis</name>
    <dbReference type="NCBI Taxonomy" id="2597670"/>
    <lineage>
        <taxon>Bacteria</taxon>
        <taxon>Pseudomonadati</taxon>
        <taxon>Bacteroidota</taxon>
        <taxon>Sphingobacteriia</taxon>
        <taxon>Sphingobacteriales</taxon>
        <taxon>Sphingobacteriaceae</taxon>
        <taxon>Mucilaginibacter</taxon>
    </lineage>
</organism>